<comment type="caution">
    <text evidence="1">The sequence shown here is derived from an EMBL/GenBank/DDBJ whole genome shotgun (WGS) entry which is preliminary data.</text>
</comment>
<evidence type="ECO:0000313" key="1">
    <source>
        <dbReference type="EMBL" id="KAJ3585414.1"/>
    </source>
</evidence>
<organism evidence="1 2">
    <name type="scientific">Muraenolepis orangiensis</name>
    <name type="common">Patagonian moray cod</name>
    <dbReference type="NCBI Taxonomy" id="630683"/>
    <lineage>
        <taxon>Eukaryota</taxon>
        <taxon>Metazoa</taxon>
        <taxon>Chordata</taxon>
        <taxon>Craniata</taxon>
        <taxon>Vertebrata</taxon>
        <taxon>Euteleostomi</taxon>
        <taxon>Actinopterygii</taxon>
        <taxon>Neopterygii</taxon>
        <taxon>Teleostei</taxon>
        <taxon>Neoteleostei</taxon>
        <taxon>Acanthomorphata</taxon>
        <taxon>Zeiogadaria</taxon>
        <taxon>Gadariae</taxon>
        <taxon>Gadiformes</taxon>
        <taxon>Muraenolepidoidei</taxon>
        <taxon>Muraenolepididae</taxon>
        <taxon>Muraenolepis</taxon>
    </lineage>
</organism>
<sequence>MEIQPGVVQTTVNCTNLGMFNNPNIDSFHTGTGLLLVELDPTLFEEAYRQKTAKEDIPEVRNARRRLEAEWDRRWSLWPRSCVTIPRNISKDEIPEMRNARRLEAERDRRWSLWPRSCVTIPQKTAKEDIPEVRNARRRLEAEWDRRWSLWPRSCALSFLSLPWRRCLLKPGLRVFLRFPLNGISQGCNPRDEERQAVGGREGPAVEPLASFLCDPTETAKDDIPEVRNARRRLEAEWDRRWSLWPRSCVTIPRCPFSLPWRRCLLKPGLRVFLRFPLILPRVSLLSDDRADLREITTDRYGADKLFCGLLSLGDKDLDNAGLVAATALHSLHSLEALESITLSRQEYSRTKL</sequence>
<feature type="non-terminal residue" evidence="1">
    <location>
        <position position="1"/>
    </location>
</feature>
<dbReference type="EMBL" id="JANIIK010000118">
    <property type="protein sequence ID" value="KAJ3585414.1"/>
    <property type="molecule type" value="Genomic_DNA"/>
</dbReference>
<dbReference type="Proteomes" id="UP001148018">
    <property type="component" value="Unassembled WGS sequence"/>
</dbReference>
<dbReference type="AlphaFoldDB" id="A0A9Q0I4B2"/>
<reference evidence="1" key="1">
    <citation type="submission" date="2022-07" db="EMBL/GenBank/DDBJ databases">
        <title>Chromosome-level genome of Muraenolepis orangiensis.</title>
        <authorList>
            <person name="Kim J."/>
        </authorList>
    </citation>
    <scope>NUCLEOTIDE SEQUENCE</scope>
    <source>
        <strain evidence="1">KU_S4_2022</strain>
        <tissue evidence="1">Muscle</tissue>
    </source>
</reference>
<keyword evidence="2" id="KW-1185">Reference proteome</keyword>
<name>A0A9Q0I4B2_9TELE</name>
<gene>
    <name evidence="1" type="ORF">NHX12_014133</name>
</gene>
<proteinExistence type="predicted"/>
<protein>
    <submittedName>
        <fullName evidence="1">Uncharacterized protein</fullName>
    </submittedName>
</protein>
<evidence type="ECO:0000313" key="2">
    <source>
        <dbReference type="Proteomes" id="UP001148018"/>
    </source>
</evidence>
<accession>A0A9Q0I4B2</accession>